<dbReference type="Pfam" id="PF10543">
    <property type="entry name" value="ORF6N"/>
    <property type="match status" value="1"/>
</dbReference>
<name>A0A4R0Q4S4_9SPHI</name>
<dbReference type="AlphaFoldDB" id="A0A4R0Q4S4"/>
<keyword evidence="4" id="KW-1185">Reference proteome</keyword>
<keyword evidence="1" id="KW-0175">Coiled coil</keyword>
<protein>
    <submittedName>
        <fullName evidence="3">ORF6N domain-containing protein</fullName>
    </submittedName>
</protein>
<evidence type="ECO:0000259" key="2">
    <source>
        <dbReference type="Pfam" id="PF10543"/>
    </source>
</evidence>
<evidence type="ECO:0000313" key="3">
    <source>
        <dbReference type="EMBL" id="TCD27538.1"/>
    </source>
</evidence>
<organism evidence="3 4">
    <name type="scientific">Pedobacter psychrodurus</name>
    <dbReference type="NCBI Taxonomy" id="2530456"/>
    <lineage>
        <taxon>Bacteria</taxon>
        <taxon>Pseudomonadati</taxon>
        <taxon>Bacteroidota</taxon>
        <taxon>Sphingobacteriia</taxon>
        <taxon>Sphingobacteriales</taxon>
        <taxon>Sphingobacteriaceae</taxon>
        <taxon>Pedobacter</taxon>
    </lineage>
</organism>
<dbReference type="InterPro" id="IPR018873">
    <property type="entry name" value="KilA-N_DNA-bd_domain"/>
</dbReference>
<sequence>MLPIIPDNIVVNKIHEVRGQKVMLDSDLAELYGVETKVLNQSIRRNIERFPIDFMFQLTDEEWEGLRSQFVTSKKGRGGRTYLPNVFTEHGILMLSSVLNSKQAIQVNIQIVRIFSRIRQFIVDNAELKLEIEEIKKTLNNHDKNIELVFTYLDRLIDKKIGPRKRIGYMPDDL</sequence>
<dbReference type="OrthoDB" id="9816206at2"/>
<proteinExistence type="predicted"/>
<reference evidence="3 4" key="1">
    <citation type="submission" date="2019-02" db="EMBL/GenBank/DDBJ databases">
        <title>Pedobacter sp. RP-3-21 sp. nov., isolated from Arctic soil.</title>
        <authorList>
            <person name="Dahal R.H."/>
        </authorList>
    </citation>
    <scope>NUCLEOTIDE SEQUENCE [LARGE SCALE GENOMIC DNA]</scope>
    <source>
        <strain evidence="3 4">RP-3-21</strain>
    </source>
</reference>
<evidence type="ECO:0000256" key="1">
    <source>
        <dbReference type="SAM" id="Coils"/>
    </source>
</evidence>
<feature type="coiled-coil region" evidence="1">
    <location>
        <begin position="118"/>
        <end position="145"/>
    </location>
</feature>
<evidence type="ECO:0000313" key="4">
    <source>
        <dbReference type="Proteomes" id="UP000293925"/>
    </source>
</evidence>
<accession>A0A4R0Q4S4</accession>
<dbReference type="EMBL" id="SJSO01000006">
    <property type="protein sequence ID" value="TCD27538.1"/>
    <property type="molecule type" value="Genomic_DNA"/>
</dbReference>
<dbReference type="Proteomes" id="UP000293925">
    <property type="component" value="Unassembled WGS sequence"/>
</dbReference>
<comment type="caution">
    <text evidence="3">The sequence shown here is derived from an EMBL/GenBank/DDBJ whole genome shotgun (WGS) entry which is preliminary data.</text>
</comment>
<feature type="domain" description="KilA-N DNA-binding" evidence="2">
    <location>
        <begin position="12"/>
        <end position="98"/>
    </location>
</feature>
<gene>
    <name evidence="3" type="ORF">EZ456_09845</name>
</gene>